<organism evidence="2 3">
    <name type="scientific">Fasciola hepatica</name>
    <name type="common">Liver fluke</name>
    <dbReference type="NCBI Taxonomy" id="6192"/>
    <lineage>
        <taxon>Eukaryota</taxon>
        <taxon>Metazoa</taxon>
        <taxon>Spiralia</taxon>
        <taxon>Lophotrochozoa</taxon>
        <taxon>Platyhelminthes</taxon>
        <taxon>Trematoda</taxon>
        <taxon>Digenea</taxon>
        <taxon>Plagiorchiida</taxon>
        <taxon>Echinostomata</taxon>
        <taxon>Echinostomatoidea</taxon>
        <taxon>Fasciolidae</taxon>
        <taxon>Fasciola</taxon>
    </lineage>
</organism>
<gene>
    <name evidence="2" type="ORF">D915_001172</name>
</gene>
<feature type="compositionally biased region" description="Polar residues" evidence="1">
    <location>
        <begin position="384"/>
        <end position="395"/>
    </location>
</feature>
<feature type="region of interest" description="Disordered" evidence="1">
    <location>
        <begin position="353"/>
        <end position="406"/>
    </location>
</feature>
<dbReference type="AlphaFoldDB" id="A0A4E0RZD4"/>
<proteinExistence type="predicted"/>
<keyword evidence="3" id="KW-1185">Reference proteome</keyword>
<dbReference type="Proteomes" id="UP000230066">
    <property type="component" value="Unassembled WGS sequence"/>
</dbReference>
<comment type="caution">
    <text evidence="2">The sequence shown here is derived from an EMBL/GenBank/DDBJ whole genome shotgun (WGS) entry which is preliminary data.</text>
</comment>
<feature type="compositionally biased region" description="Polar residues" evidence="1">
    <location>
        <begin position="16"/>
        <end position="39"/>
    </location>
</feature>
<feature type="region of interest" description="Disordered" evidence="1">
    <location>
        <begin position="1"/>
        <end position="54"/>
    </location>
</feature>
<dbReference type="EMBL" id="JXXN02000253">
    <property type="protein sequence ID" value="THD28037.1"/>
    <property type="molecule type" value="Genomic_DNA"/>
</dbReference>
<evidence type="ECO:0000313" key="2">
    <source>
        <dbReference type="EMBL" id="THD28037.1"/>
    </source>
</evidence>
<accession>A0A4E0RZD4</accession>
<evidence type="ECO:0000256" key="1">
    <source>
        <dbReference type="SAM" id="MobiDB-lite"/>
    </source>
</evidence>
<sequence>MFSNQYMGTRLASRSLPRSVSSAAYQSNGPYSRLNTSEVQIKPINARPEEQDNEEVDYSFMNLPVRERRKLFLSAERPPTFRPAGADSLTMPRPRAASRPPPQSRYETQSEYGGVVEDPFGWEPAVTQTWTVGTRNAPSYAPSRTTSSSGTIILHSSRGANRPISNQPLEVPVRQYSQYTAPQRSPVHTPTPGRFYHTYSHPSRAIYRPQFSTTIRIHDPYTEAPRGSSGGPARVYPVRRFSTMATPTHYTAPNYSYNIGDQSRPVTPGVVGSVSQPLRVNVYNSDASTVNYSPTRRGEPTYISGSPVYPAYPAHMERPLNEQRHAPVERFTRGQSVQPVTIYARPPSPIAQRTTTMQSWKPLQAPSWIDADRPRRQGRFITSHPRQSAGQTRTQEPPEPVGITDF</sequence>
<feature type="region of interest" description="Disordered" evidence="1">
    <location>
        <begin position="78"/>
        <end position="107"/>
    </location>
</feature>
<protein>
    <submittedName>
        <fullName evidence="2">Uncharacterized protein</fullName>
    </submittedName>
</protein>
<reference evidence="2" key="1">
    <citation type="submission" date="2019-03" db="EMBL/GenBank/DDBJ databases">
        <title>Improved annotation for the trematode Fasciola hepatica.</title>
        <authorList>
            <person name="Choi Y.-J."/>
            <person name="Martin J."/>
            <person name="Mitreva M."/>
        </authorList>
    </citation>
    <scope>NUCLEOTIDE SEQUENCE [LARGE SCALE GENOMIC DNA]</scope>
</reference>
<name>A0A4E0RZD4_FASHE</name>
<evidence type="ECO:0000313" key="3">
    <source>
        <dbReference type="Proteomes" id="UP000230066"/>
    </source>
</evidence>